<dbReference type="AlphaFoldDB" id="A0A504Z1Y1"/>
<evidence type="ECO:0000313" key="2">
    <source>
        <dbReference type="EMBL" id="TPP63958.1"/>
    </source>
</evidence>
<accession>A0A504Z1Y1</accession>
<name>A0A504Z1Y1_FASGI</name>
<proteinExistence type="predicted"/>
<gene>
    <name evidence="2" type="ORF">FGIG_05577</name>
</gene>
<organism evidence="2 3">
    <name type="scientific">Fasciola gigantica</name>
    <name type="common">Giant liver fluke</name>
    <dbReference type="NCBI Taxonomy" id="46835"/>
    <lineage>
        <taxon>Eukaryota</taxon>
        <taxon>Metazoa</taxon>
        <taxon>Spiralia</taxon>
        <taxon>Lophotrochozoa</taxon>
        <taxon>Platyhelminthes</taxon>
        <taxon>Trematoda</taxon>
        <taxon>Digenea</taxon>
        <taxon>Plagiorchiida</taxon>
        <taxon>Echinostomata</taxon>
        <taxon>Echinostomatoidea</taxon>
        <taxon>Fasciolidae</taxon>
        <taxon>Fasciola</taxon>
    </lineage>
</organism>
<protein>
    <submittedName>
        <fullName evidence="2">Uncharacterized protein</fullName>
    </submittedName>
</protein>
<dbReference type="EMBL" id="SUNJ01005027">
    <property type="protein sequence ID" value="TPP63958.1"/>
    <property type="molecule type" value="Genomic_DNA"/>
</dbReference>
<feature type="region of interest" description="Disordered" evidence="1">
    <location>
        <begin position="102"/>
        <end position="150"/>
    </location>
</feature>
<comment type="caution">
    <text evidence="2">The sequence shown here is derived from an EMBL/GenBank/DDBJ whole genome shotgun (WGS) entry which is preliminary data.</text>
</comment>
<feature type="compositionally biased region" description="Basic residues" evidence="1">
    <location>
        <begin position="53"/>
        <end position="69"/>
    </location>
</feature>
<reference evidence="2 3" key="1">
    <citation type="submission" date="2019-04" db="EMBL/GenBank/DDBJ databases">
        <title>Annotation for the trematode Fasciola gigantica.</title>
        <authorList>
            <person name="Choi Y.-J."/>
        </authorList>
    </citation>
    <scope>NUCLEOTIDE SEQUENCE [LARGE SCALE GENOMIC DNA]</scope>
    <source>
        <strain evidence="2">Uganda_cow_1</strain>
    </source>
</reference>
<feature type="compositionally biased region" description="Basic and acidic residues" evidence="1">
    <location>
        <begin position="102"/>
        <end position="115"/>
    </location>
</feature>
<feature type="region of interest" description="Disordered" evidence="1">
    <location>
        <begin position="53"/>
        <end position="84"/>
    </location>
</feature>
<dbReference type="Proteomes" id="UP000316759">
    <property type="component" value="Unassembled WGS sequence"/>
</dbReference>
<evidence type="ECO:0000313" key="3">
    <source>
        <dbReference type="Proteomes" id="UP000316759"/>
    </source>
</evidence>
<evidence type="ECO:0000256" key="1">
    <source>
        <dbReference type="SAM" id="MobiDB-lite"/>
    </source>
</evidence>
<sequence length="150" mass="17107">MFTLLGSVVFKDGCRWNSPTIHHRCGLFKVQQSKPPDRTTPSHHPCCIHKQKATRPRARRRDRHARTHNKAAVSRRTGNRTKQSAITIQSTINRQRASCHPDLARTDRTPTESRFNRNSQTVNVGRGEHSEKVHWQAGPSAPGPHNNLMR</sequence>
<keyword evidence="3" id="KW-1185">Reference proteome</keyword>